<name>A0A7J6V225_THATH</name>
<proteinExistence type="predicted"/>
<protein>
    <submittedName>
        <fullName evidence="1">Uncharacterized protein</fullName>
    </submittedName>
</protein>
<accession>A0A7J6V225</accession>
<comment type="caution">
    <text evidence="1">The sequence shown here is derived from an EMBL/GenBank/DDBJ whole genome shotgun (WGS) entry which is preliminary data.</text>
</comment>
<sequence>MPLEHLFFVSMYPSKAHLGQETFDQKPGRKQEHSAEILQIDNFQWTMHLAMELELESVQKQHAQNDCQVPDQPEHMPVHQDEWVQWTVYLLMETAATAQQMVQQR</sequence>
<organism evidence="1 2">
    <name type="scientific">Thalictrum thalictroides</name>
    <name type="common">Rue-anemone</name>
    <name type="synonym">Anemone thalictroides</name>
    <dbReference type="NCBI Taxonomy" id="46969"/>
    <lineage>
        <taxon>Eukaryota</taxon>
        <taxon>Viridiplantae</taxon>
        <taxon>Streptophyta</taxon>
        <taxon>Embryophyta</taxon>
        <taxon>Tracheophyta</taxon>
        <taxon>Spermatophyta</taxon>
        <taxon>Magnoliopsida</taxon>
        <taxon>Ranunculales</taxon>
        <taxon>Ranunculaceae</taxon>
        <taxon>Thalictroideae</taxon>
        <taxon>Thalictrum</taxon>
    </lineage>
</organism>
<dbReference type="EMBL" id="JABWDY010040092">
    <property type="protein sequence ID" value="KAF5178412.1"/>
    <property type="molecule type" value="Genomic_DNA"/>
</dbReference>
<dbReference type="Proteomes" id="UP000554482">
    <property type="component" value="Unassembled WGS sequence"/>
</dbReference>
<gene>
    <name evidence="1" type="ORF">FRX31_032002</name>
</gene>
<dbReference type="AlphaFoldDB" id="A0A7J6V225"/>
<evidence type="ECO:0000313" key="2">
    <source>
        <dbReference type="Proteomes" id="UP000554482"/>
    </source>
</evidence>
<evidence type="ECO:0000313" key="1">
    <source>
        <dbReference type="EMBL" id="KAF5178412.1"/>
    </source>
</evidence>
<keyword evidence="2" id="KW-1185">Reference proteome</keyword>
<reference evidence="1 2" key="1">
    <citation type="submission" date="2020-06" db="EMBL/GenBank/DDBJ databases">
        <title>Transcriptomic and genomic resources for Thalictrum thalictroides and T. hernandezii: Facilitating candidate gene discovery in an emerging model plant lineage.</title>
        <authorList>
            <person name="Arias T."/>
            <person name="Riano-Pachon D.M."/>
            <person name="Di Stilio V.S."/>
        </authorList>
    </citation>
    <scope>NUCLEOTIDE SEQUENCE [LARGE SCALE GENOMIC DNA]</scope>
    <source>
        <strain evidence="2">cv. WT478/WT964</strain>
        <tissue evidence="1">Leaves</tissue>
    </source>
</reference>